<evidence type="ECO:0000256" key="3">
    <source>
        <dbReference type="ARBA" id="ARBA00022723"/>
    </source>
</evidence>
<evidence type="ECO:0008006" key="14">
    <source>
        <dbReference type="Google" id="ProtNLM"/>
    </source>
</evidence>
<dbReference type="AlphaFoldDB" id="A0A250WY16"/>
<feature type="region of interest" description="Disordered" evidence="9">
    <location>
        <begin position="325"/>
        <end position="394"/>
    </location>
</feature>
<keyword evidence="2" id="KW-0808">Transferase</keyword>
<dbReference type="Pfam" id="PF22973">
    <property type="entry name" value="GWD1_pHisD"/>
    <property type="match status" value="1"/>
</dbReference>
<name>A0A250WY16_9CHLO</name>
<dbReference type="InterPro" id="IPR054481">
    <property type="entry name" value="GWD1_pHisD"/>
</dbReference>
<accession>A0A250WY16</accession>
<keyword evidence="13" id="KW-1185">Reference proteome</keyword>
<evidence type="ECO:0000256" key="4">
    <source>
        <dbReference type="ARBA" id="ARBA00022741"/>
    </source>
</evidence>
<evidence type="ECO:0000313" key="12">
    <source>
        <dbReference type="EMBL" id="GAX75502.1"/>
    </source>
</evidence>
<evidence type="ECO:0000256" key="6">
    <source>
        <dbReference type="ARBA" id="ARBA00022840"/>
    </source>
</evidence>
<comment type="caution">
    <text evidence="12">The sequence shown here is derived from an EMBL/GenBank/DDBJ whole genome shotgun (WGS) entry which is preliminary data.</text>
</comment>
<comment type="cofactor">
    <cofactor evidence="1">
        <name>Mg(2+)</name>
        <dbReference type="ChEBI" id="CHEBI:18420"/>
    </cofactor>
</comment>
<proteinExistence type="predicted"/>
<evidence type="ECO:0000256" key="9">
    <source>
        <dbReference type="SAM" id="MobiDB-lite"/>
    </source>
</evidence>
<sequence length="1142" mass="122734">MLTSFKVVGRQSPNNMTSASYLDKPWLTGSVLVRDSNDKRLRNRLAVDFTHKRSRLCPCPSLASRAAIEMSSSKSDPILAFSEEKQLDRTLLQLCLSTASSWLEINSKKYGPSGNSPELRGKTGAYLSACNARGPHCTPPVARVFILAGMIQPSTEHDSSIHQHLLLTVSIYLQSSSSGSNMGLPNHSLAPPDLWLHWGCCKKNGSKWQPPPPGWQTLPSVSVDAGGGAWQTSCTRTNQTQTSFKSSYQDHGQLYNVLLQLPLEGVLRSGGVSFVIKTSDGFWLQDGTADDSKDFFFDTSDLLGDLIPASLPTARLPAVQEELRSSVTDELTSESFGASNPSDHQLIPQQRPDITKGMPLLPEEAKTEHQAAPEGDAPLSSEAAAALQPEGEKSSKHAWVASASYLGDVNSVDTETYLSTFLPKTRPSDAYLVLESPKDVKVESGRKTNNSNTSPGASKWMVEAIAKQEPQAERSLMHRFNAAQKLVEQASKADDVEEALTAILVWLRLSSARQLTWNKNYNVKPREISAAQDRLNTTLSIIFEAAGLEGLRHVTLMSMAAAGRGGSSDMGQRIRDEILAVQSRNGCKGGMMEEWHQKLHNNTSPDDVVICQALIAMLQGGLDIKAYWRTLNDSGITAQRLASYDRAIRNEPRFNPSQVPGLLMDLQSYLQTLQAVHSGADLSSAVGGVLGFTQKDMKGKLIAVVPVPGIPAEELKPLLLAILCQRHRVCVVVNEAVSAQEDAEATKLDQFGSSEKPAVSSDVTAVSCGDDHQTQTTKGLGGSDGDHSIISTVAEKAAQAVNEAYILLQLIIEARLMLKEVIEKGNAGCMGRLRDLLFLDMSLECTARTALETQMPQYKTLISSCTSPQSQLVAVAQIGSGVGPTVPHALRACVQLVHSAVENAAITAQQLRFVSLSKDLSPALKWLLVLSQTSGDGLASHAVDAKDWAMQLVAVVDRLKRSLSDQAHDLITWLEPTSLALATSLNVSKEVSSLLCEDIARGSSVAPLAQLLGALEPGVRRLGGQGSWQVISRGEEGNGAVYGVLRIESSLAAVQYESCDKSTVLLVLSVTGNEEIPEGVVAVLTSGDCPDVLSHSAVRARNMGVLLAACLNDEVMSGIRALAGLSVSVEIIGSLVLIKEVK</sequence>
<dbReference type="Proteomes" id="UP000232323">
    <property type="component" value="Unassembled WGS sequence"/>
</dbReference>
<dbReference type="PANTHER" id="PTHR46999:SF1">
    <property type="entry name" value="ALPHA-GLUCAN WATER DIKINASE 1, CHLOROPLASTIC"/>
    <property type="match status" value="1"/>
</dbReference>
<gene>
    <name evidence="12" type="ORF">CEUSTIGMA_g2945.t1</name>
</gene>
<evidence type="ECO:0000256" key="2">
    <source>
        <dbReference type="ARBA" id="ARBA00022679"/>
    </source>
</evidence>
<dbReference type="GO" id="GO:0046872">
    <property type="term" value="F:metal ion binding"/>
    <property type="evidence" value="ECO:0007669"/>
    <property type="project" value="UniProtKB-KW"/>
</dbReference>
<keyword evidence="6" id="KW-0067">ATP-binding</keyword>
<feature type="compositionally biased region" description="Polar residues" evidence="9">
    <location>
        <begin position="325"/>
        <end position="343"/>
    </location>
</feature>
<dbReference type="GO" id="GO:0016301">
    <property type="term" value="F:kinase activity"/>
    <property type="evidence" value="ECO:0007669"/>
    <property type="project" value="UniProtKB-KW"/>
</dbReference>
<protein>
    <recommendedName>
        <fullName evidence="14">Pyruvate phosphate dikinase AMP/ATP-binding domain-containing protein</fullName>
    </recommendedName>
</protein>
<dbReference type="PANTHER" id="PTHR46999">
    <property type="entry name" value="ALPHA-GLUCAN WATER DIKINASE 1, CHLOROPLASTIC-RELATED"/>
    <property type="match status" value="1"/>
</dbReference>
<keyword evidence="3" id="KW-0479">Metal-binding</keyword>
<dbReference type="STRING" id="1157962.A0A250WY16"/>
<keyword evidence="4" id="KW-0547">Nucleotide-binding</keyword>
<evidence type="ECO:0000313" key="13">
    <source>
        <dbReference type="Proteomes" id="UP000232323"/>
    </source>
</evidence>
<dbReference type="InterPro" id="IPR056301">
    <property type="entry name" value="GWD-like_N_Ig"/>
</dbReference>
<dbReference type="EMBL" id="BEGY01000012">
    <property type="protein sequence ID" value="GAX75502.1"/>
    <property type="molecule type" value="Genomic_DNA"/>
</dbReference>
<dbReference type="Pfam" id="PF23166">
    <property type="entry name" value="Ig_N_CWD1"/>
    <property type="match status" value="1"/>
</dbReference>
<keyword evidence="5" id="KW-0418">Kinase</keyword>
<keyword evidence="7" id="KW-0460">Magnesium</keyword>
<feature type="domain" description="Alpha-glucan water dikinase phosphohistidine-like" evidence="10">
    <location>
        <begin position="1027"/>
        <end position="1141"/>
    </location>
</feature>
<evidence type="ECO:0000256" key="8">
    <source>
        <dbReference type="ARBA" id="ARBA00023277"/>
    </source>
</evidence>
<keyword evidence="8" id="KW-0119">Carbohydrate metabolism</keyword>
<feature type="region of interest" description="Disordered" evidence="9">
    <location>
        <begin position="762"/>
        <end position="783"/>
    </location>
</feature>
<evidence type="ECO:0000256" key="5">
    <source>
        <dbReference type="ARBA" id="ARBA00022777"/>
    </source>
</evidence>
<dbReference type="GO" id="GO:0005524">
    <property type="term" value="F:ATP binding"/>
    <property type="evidence" value="ECO:0007669"/>
    <property type="project" value="UniProtKB-KW"/>
</dbReference>
<evidence type="ECO:0000259" key="10">
    <source>
        <dbReference type="Pfam" id="PF22973"/>
    </source>
</evidence>
<organism evidence="12 13">
    <name type="scientific">Chlamydomonas eustigma</name>
    <dbReference type="NCBI Taxonomy" id="1157962"/>
    <lineage>
        <taxon>Eukaryota</taxon>
        <taxon>Viridiplantae</taxon>
        <taxon>Chlorophyta</taxon>
        <taxon>core chlorophytes</taxon>
        <taxon>Chlorophyceae</taxon>
        <taxon>CS clade</taxon>
        <taxon>Chlamydomonadales</taxon>
        <taxon>Chlamydomonadaceae</taxon>
        <taxon>Chlamydomonas</taxon>
    </lineage>
</organism>
<reference evidence="12 13" key="1">
    <citation type="submission" date="2017-08" db="EMBL/GenBank/DDBJ databases">
        <title>Acidophilic green algal genome provides insights into adaptation to an acidic environment.</title>
        <authorList>
            <person name="Hirooka S."/>
            <person name="Hirose Y."/>
            <person name="Kanesaki Y."/>
            <person name="Higuchi S."/>
            <person name="Fujiwara T."/>
            <person name="Onuma R."/>
            <person name="Era A."/>
            <person name="Ohbayashi R."/>
            <person name="Uzuka A."/>
            <person name="Nozaki H."/>
            <person name="Yoshikawa H."/>
            <person name="Miyagishima S.Y."/>
        </authorList>
    </citation>
    <scope>NUCLEOTIDE SEQUENCE [LARGE SCALE GENOMIC DNA]</scope>
    <source>
        <strain evidence="12 13">NIES-2499</strain>
    </source>
</reference>
<dbReference type="OrthoDB" id="6123450at2759"/>
<evidence type="ECO:0000256" key="1">
    <source>
        <dbReference type="ARBA" id="ARBA00001946"/>
    </source>
</evidence>
<evidence type="ECO:0000259" key="11">
    <source>
        <dbReference type="Pfam" id="PF23166"/>
    </source>
</evidence>
<feature type="domain" description="Alpha-glucan water dikinase-like N-terminal Ig-like" evidence="11">
    <location>
        <begin position="169"/>
        <end position="287"/>
    </location>
</feature>
<evidence type="ECO:0000256" key="7">
    <source>
        <dbReference type="ARBA" id="ARBA00022842"/>
    </source>
</evidence>